<accession>A0A176S6J6</accession>
<reference evidence="1 2" key="1">
    <citation type="submission" date="2016-05" db="EMBL/GenBank/DDBJ databases">
        <title>Single-cell genome of chain-forming Candidatus Thiomargarita nelsonii and comparison to other large sulfur-oxidizing bacteria.</title>
        <authorList>
            <person name="Winkel M."/>
            <person name="Salman V."/>
            <person name="Woyke T."/>
            <person name="Schulz-Vogt H."/>
            <person name="Richter M."/>
            <person name="Flood B."/>
            <person name="Bailey J."/>
            <person name="Amann R."/>
            <person name="Mussmann M."/>
        </authorList>
    </citation>
    <scope>NUCLEOTIDE SEQUENCE [LARGE SCALE GENOMIC DNA]</scope>
    <source>
        <strain evidence="1 2">THI036</strain>
    </source>
</reference>
<protein>
    <submittedName>
        <fullName evidence="1">Uncharacterized protein</fullName>
    </submittedName>
</protein>
<evidence type="ECO:0000313" key="1">
    <source>
        <dbReference type="EMBL" id="OAD23655.1"/>
    </source>
</evidence>
<proteinExistence type="predicted"/>
<dbReference type="EMBL" id="LUTY01000236">
    <property type="protein sequence ID" value="OAD23655.1"/>
    <property type="molecule type" value="Genomic_DNA"/>
</dbReference>
<dbReference type="Proteomes" id="UP000076962">
    <property type="component" value="Unassembled WGS sequence"/>
</dbReference>
<sequence>MEELKEYGVITGRIDDRTYLELANIIAKESEFKSRYGFRDYKQHWVAEIEKILQGAGVLKGNALGAVGVLKIHDVLFNEKIGIRKHGWLIKAGAGYIASNYDGSESDPSLDLAFEYAVPMGYTLQFIELAEYSTIWEDDLTHRARNRMSLTYELSDRIDWENIWEFNGLFPTEDNTKDLITNELSSTFRYYLSNQIMANFTVTLTHAEDDIDDNSKSVEWTGRWRVQTGLPR</sequence>
<gene>
    <name evidence="1" type="ORF">THIOM_000507</name>
</gene>
<dbReference type="AlphaFoldDB" id="A0A176S6J6"/>
<dbReference type="InterPro" id="IPR007433">
    <property type="entry name" value="DUF481"/>
</dbReference>
<organism evidence="1 2">
    <name type="scientific">Candidatus Thiomargarita nelsonii</name>
    <dbReference type="NCBI Taxonomy" id="1003181"/>
    <lineage>
        <taxon>Bacteria</taxon>
        <taxon>Pseudomonadati</taxon>
        <taxon>Pseudomonadota</taxon>
        <taxon>Gammaproteobacteria</taxon>
        <taxon>Thiotrichales</taxon>
        <taxon>Thiotrichaceae</taxon>
        <taxon>Thiomargarita</taxon>
    </lineage>
</organism>
<keyword evidence="2" id="KW-1185">Reference proteome</keyword>
<evidence type="ECO:0000313" key="2">
    <source>
        <dbReference type="Proteomes" id="UP000076962"/>
    </source>
</evidence>
<comment type="caution">
    <text evidence="1">The sequence shown here is derived from an EMBL/GenBank/DDBJ whole genome shotgun (WGS) entry which is preliminary data.</text>
</comment>
<name>A0A176S6J6_9GAMM</name>
<dbReference type="Pfam" id="PF04338">
    <property type="entry name" value="DUF481"/>
    <property type="match status" value="1"/>
</dbReference>